<keyword evidence="1" id="KW-0812">Transmembrane</keyword>
<evidence type="ECO:0000256" key="1">
    <source>
        <dbReference type="SAM" id="Phobius"/>
    </source>
</evidence>
<dbReference type="Proteomes" id="UP000500741">
    <property type="component" value="Chromosome"/>
</dbReference>
<dbReference type="RefSeq" id="WP_166009048.1">
    <property type="nucleotide sequence ID" value="NZ_CP049888.1"/>
</dbReference>
<proteinExistence type="predicted"/>
<feature type="transmembrane region" description="Helical" evidence="1">
    <location>
        <begin position="6"/>
        <end position="25"/>
    </location>
</feature>
<dbReference type="InterPro" id="IPR049746">
    <property type="entry name" value="TcpD-like_C"/>
</dbReference>
<gene>
    <name evidence="2" type="ORF">G7084_00485</name>
</gene>
<evidence type="ECO:0000313" key="2">
    <source>
        <dbReference type="EMBL" id="QIL49935.1"/>
    </source>
</evidence>
<dbReference type="KEGG" id="wco:G7084_00485"/>
<dbReference type="AlphaFoldDB" id="A0A6G8AY99"/>
<organism evidence="2 3">
    <name type="scientific">Weissella coleopterorum</name>
    <dbReference type="NCBI Taxonomy" id="2714949"/>
    <lineage>
        <taxon>Bacteria</taxon>
        <taxon>Bacillati</taxon>
        <taxon>Bacillota</taxon>
        <taxon>Bacilli</taxon>
        <taxon>Lactobacillales</taxon>
        <taxon>Lactobacillaceae</taxon>
        <taxon>Weissella</taxon>
    </lineage>
</organism>
<keyword evidence="1" id="KW-1133">Transmembrane helix</keyword>
<accession>A0A6G8AY99</accession>
<feature type="transmembrane region" description="Helical" evidence="1">
    <location>
        <begin position="32"/>
        <end position="49"/>
    </location>
</feature>
<keyword evidence="3" id="KW-1185">Reference proteome</keyword>
<dbReference type="EMBL" id="CP049888">
    <property type="protein sequence ID" value="QIL49935.1"/>
    <property type="molecule type" value="Genomic_DNA"/>
</dbReference>
<dbReference type="NCBIfam" id="NF040686">
    <property type="entry name" value="TcpD_dom"/>
    <property type="match status" value="1"/>
</dbReference>
<sequence>MDLYNALKPALLFFVAFATAGRALLSFSKNDMKAIWITIILGVAVFYFVNDPQGFLGSGNGLMNTVKNWISTLGG</sequence>
<protein>
    <submittedName>
        <fullName evidence="2">Uncharacterized protein</fullName>
    </submittedName>
</protein>
<evidence type="ECO:0000313" key="3">
    <source>
        <dbReference type="Proteomes" id="UP000500741"/>
    </source>
</evidence>
<reference evidence="2 3" key="1">
    <citation type="submission" date="2020-03" db="EMBL/GenBank/DDBJ databases">
        <title>Weissella sp. nov., isolated from Cybister lewisianus.</title>
        <authorList>
            <person name="Hyun D.-W."/>
            <person name="Bae J.-W."/>
        </authorList>
    </citation>
    <scope>NUCLEOTIDE SEQUENCE [LARGE SCALE GENOMIC DNA]</scope>
    <source>
        <strain evidence="2 3">HDW19</strain>
    </source>
</reference>
<keyword evidence="1" id="KW-0472">Membrane</keyword>
<name>A0A6G8AY99_9LACO</name>